<gene>
    <name evidence="1" type="ORF">Zm00014a_007277</name>
</gene>
<dbReference type="Proteomes" id="UP000251960">
    <property type="component" value="Chromosome 3"/>
</dbReference>
<protein>
    <submittedName>
        <fullName evidence="1">Uncharacterized protein</fullName>
    </submittedName>
</protein>
<proteinExistence type="predicted"/>
<evidence type="ECO:0000313" key="1">
    <source>
        <dbReference type="EMBL" id="PWZ34711.1"/>
    </source>
</evidence>
<dbReference type="EMBL" id="NCVQ01000004">
    <property type="protein sequence ID" value="PWZ34711.1"/>
    <property type="molecule type" value="Genomic_DNA"/>
</dbReference>
<accession>A0A3L6FQS0</accession>
<reference evidence="1" key="1">
    <citation type="journal article" date="2018" name="Nat. Genet.">
        <title>Extensive intraspecific gene order and gene structural variations between Mo17 and other maize genomes.</title>
        <authorList>
            <person name="Sun S."/>
            <person name="Zhou Y."/>
            <person name="Chen J."/>
            <person name="Shi J."/>
            <person name="Zhao H."/>
            <person name="Zhao H."/>
            <person name="Song W."/>
            <person name="Zhang M."/>
            <person name="Cui Y."/>
            <person name="Dong X."/>
            <person name="Liu H."/>
            <person name="Ma X."/>
            <person name="Jiao Y."/>
            <person name="Wang B."/>
            <person name="Wei X."/>
            <person name="Stein J.C."/>
            <person name="Glaubitz J.C."/>
            <person name="Lu F."/>
            <person name="Yu G."/>
            <person name="Liang C."/>
            <person name="Fengler K."/>
            <person name="Li B."/>
            <person name="Rafalski A."/>
            <person name="Schnable P.S."/>
            <person name="Ware D.H."/>
            <person name="Buckler E.S."/>
            <person name="Lai J."/>
        </authorList>
    </citation>
    <scope>NUCLEOTIDE SEQUENCE [LARGE SCALE GENOMIC DNA]</scope>
    <source>
        <tissue evidence="1">Seedling</tissue>
    </source>
</reference>
<organism evidence="1">
    <name type="scientific">Zea mays</name>
    <name type="common">Maize</name>
    <dbReference type="NCBI Taxonomy" id="4577"/>
    <lineage>
        <taxon>Eukaryota</taxon>
        <taxon>Viridiplantae</taxon>
        <taxon>Streptophyta</taxon>
        <taxon>Embryophyta</taxon>
        <taxon>Tracheophyta</taxon>
        <taxon>Spermatophyta</taxon>
        <taxon>Magnoliopsida</taxon>
        <taxon>Liliopsida</taxon>
        <taxon>Poales</taxon>
        <taxon>Poaceae</taxon>
        <taxon>PACMAD clade</taxon>
        <taxon>Panicoideae</taxon>
        <taxon>Andropogonodae</taxon>
        <taxon>Andropogoneae</taxon>
        <taxon>Tripsacinae</taxon>
        <taxon>Zea</taxon>
    </lineage>
</organism>
<comment type="caution">
    <text evidence="1">The sequence shown here is derived from an EMBL/GenBank/DDBJ whole genome shotgun (WGS) entry which is preliminary data.</text>
</comment>
<sequence>CQPKNKGGLEVTNLATKNLCSQSKWLYKILTEDGIWQQILKNKYLGNKSLTQVSRSLGDSHF</sequence>
<name>A0A3L6FQS0_MAIZE</name>
<dbReference type="AlphaFoldDB" id="A0A3L6FQS0"/>
<feature type="non-terminal residue" evidence="1">
    <location>
        <position position="1"/>
    </location>
</feature>